<evidence type="ECO:0000256" key="1">
    <source>
        <dbReference type="ARBA" id="ARBA00022741"/>
    </source>
</evidence>
<feature type="domain" description="HTH luxR-type" evidence="4">
    <location>
        <begin position="842"/>
        <end position="905"/>
    </location>
</feature>
<dbReference type="SUPFAM" id="SSF46894">
    <property type="entry name" value="C-terminal effector domain of the bipartite response regulators"/>
    <property type="match status" value="1"/>
</dbReference>
<keyword evidence="6" id="KW-1185">Reference proteome</keyword>
<name>A0A1M7QWN5_9ACTN</name>
<evidence type="ECO:0000256" key="2">
    <source>
        <dbReference type="ARBA" id="ARBA00022840"/>
    </source>
</evidence>
<dbReference type="AlphaFoldDB" id="A0A1M7QWN5"/>
<dbReference type="Gene3D" id="1.10.10.10">
    <property type="entry name" value="Winged helix-like DNA-binding domain superfamily/Winged helix DNA-binding domain"/>
    <property type="match status" value="1"/>
</dbReference>
<evidence type="ECO:0000313" key="6">
    <source>
        <dbReference type="Proteomes" id="UP000184111"/>
    </source>
</evidence>
<dbReference type="CDD" id="cd06170">
    <property type="entry name" value="LuxR_C_like"/>
    <property type="match status" value="1"/>
</dbReference>
<dbReference type="STRING" id="310782.SAMN05216499_14615"/>
<dbReference type="EMBL" id="FRBI01000046">
    <property type="protein sequence ID" value="SHN36295.1"/>
    <property type="molecule type" value="Genomic_DNA"/>
</dbReference>
<evidence type="ECO:0000313" key="5">
    <source>
        <dbReference type="EMBL" id="SHN36295.1"/>
    </source>
</evidence>
<dbReference type="GO" id="GO:0006355">
    <property type="term" value="P:regulation of DNA-templated transcription"/>
    <property type="evidence" value="ECO:0007669"/>
    <property type="project" value="InterPro"/>
</dbReference>
<evidence type="ECO:0000256" key="3">
    <source>
        <dbReference type="SAM" id="MobiDB-lite"/>
    </source>
</evidence>
<dbReference type="InterPro" id="IPR027417">
    <property type="entry name" value="P-loop_NTPase"/>
</dbReference>
<dbReference type="SMART" id="SM00421">
    <property type="entry name" value="HTH_LUXR"/>
    <property type="match status" value="1"/>
</dbReference>
<accession>A0A1M7QWN5</accession>
<dbReference type="Proteomes" id="UP000184111">
    <property type="component" value="Unassembled WGS sequence"/>
</dbReference>
<dbReference type="GO" id="GO:0005737">
    <property type="term" value="C:cytoplasm"/>
    <property type="evidence" value="ECO:0007669"/>
    <property type="project" value="TreeGrafter"/>
</dbReference>
<proteinExistence type="predicted"/>
<dbReference type="InterPro" id="IPR016032">
    <property type="entry name" value="Sig_transdc_resp-reg_C-effctor"/>
</dbReference>
<organism evidence="5 6">
    <name type="scientific">Actinacidiphila paucisporea</name>
    <dbReference type="NCBI Taxonomy" id="310782"/>
    <lineage>
        <taxon>Bacteria</taxon>
        <taxon>Bacillati</taxon>
        <taxon>Actinomycetota</taxon>
        <taxon>Actinomycetes</taxon>
        <taxon>Kitasatosporales</taxon>
        <taxon>Streptomycetaceae</taxon>
        <taxon>Actinacidiphila</taxon>
    </lineage>
</organism>
<reference evidence="5 6" key="1">
    <citation type="submission" date="2016-11" db="EMBL/GenBank/DDBJ databases">
        <authorList>
            <person name="Jaros S."/>
            <person name="Januszkiewicz K."/>
            <person name="Wedrychowicz H."/>
        </authorList>
    </citation>
    <scope>NUCLEOTIDE SEQUENCE [LARGE SCALE GENOMIC DNA]</scope>
    <source>
        <strain evidence="5 6">CGMCC 4.2025</strain>
    </source>
</reference>
<dbReference type="PANTHER" id="PTHR16305:SF35">
    <property type="entry name" value="TRANSCRIPTIONAL ACTIVATOR DOMAIN"/>
    <property type="match status" value="1"/>
</dbReference>
<dbReference type="GO" id="GO:0005524">
    <property type="term" value="F:ATP binding"/>
    <property type="evidence" value="ECO:0007669"/>
    <property type="project" value="UniProtKB-KW"/>
</dbReference>
<dbReference type="RefSeq" id="WP_073502961.1">
    <property type="nucleotide sequence ID" value="NZ_FRBI01000046.1"/>
</dbReference>
<sequence length="905" mass="97201">MEALYGRQAEQARLARFVGAVGRGAGALIVRGEAGIGKSALLDTAVRQARAGGLTVLAAHGIPAEVRLPFGALHQLLWPLLRDEALPANPRQTLKAALGQAGTVVPDLFGVAFAALDLLVEAAGLNPLLVAAEDAHWFDRPSADVIAFAARRLAGEPLAVLAAVREGHHDPFADTGLPELRLGPLPADASRRLLEQRASDLPLRVRDRILQTARGNPLALLELPAAVRQSDGTDGPLHSHLPTSARLERTFAARLPDIPPATRAVLLALAADGSCRLPELLATAARVTGTPPGVEAVEPAVAAGLVTTDGPAVRFRHPLVASAVYQNAALTDRIATHAALATVLAAEPDRAVWHRATAAMGPDPQITDDLLAFADRAVARGALSVAVDALERAAALAPTDADQAAQLLRAAELACNLPDRKTKTAALLDSTRLTDLGAKDQARRALLEELAGLRPGDDPLFTRTLVGHALAARQADELELSQNLLWAAALRCWMHSSSAELRSWFAATVADLDPHMEDCNAVLVLACLQPIERGRAVLERAALIREQSPFDPLQMSHAIAIEGLLGEYPSVAASMAATASHIREQGRAMMLARFLSVWARADIWVGQWDRSLDNSHECERLAIAIDEPLWRLMALGHRITIAAHRSQHDQAQALGQEILTDRHLTPYLRAVAHRALGINALTAGHPHEAFDHLARLFDPTDPAHHYSIELFTIAELADAARAAGRIPEARTILDRLEPLTAHTTAAAVHLSINHARAHLAPDHQIEPLLITALAAPGLAEWPYHRARLHLTYGQHLRRTRRATDSRPHLRLALDLLQALGATHWADQARSELRAAGDPSPEKAPGPATLTPQEVRIARLAAQGLTNRDIGQHLHMSHRTVGAHLYKIFPKLGITSRNQLPHALDA</sequence>
<dbReference type="InterPro" id="IPR041664">
    <property type="entry name" value="AAA_16"/>
</dbReference>
<dbReference type="PROSITE" id="PS50043">
    <property type="entry name" value="HTH_LUXR_2"/>
    <property type="match status" value="1"/>
</dbReference>
<dbReference type="PANTHER" id="PTHR16305">
    <property type="entry name" value="TESTICULAR SOLUBLE ADENYLYL CYCLASE"/>
    <property type="match status" value="1"/>
</dbReference>
<dbReference type="GO" id="GO:0003677">
    <property type="term" value="F:DNA binding"/>
    <property type="evidence" value="ECO:0007669"/>
    <property type="project" value="InterPro"/>
</dbReference>
<dbReference type="PRINTS" id="PR00038">
    <property type="entry name" value="HTHLUXR"/>
</dbReference>
<dbReference type="InterPro" id="IPR000792">
    <property type="entry name" value="Tscrpt_reg_LuxR_C"/>
</dbReference>
<evidence type="ECO:0000259" key="4">
    <source>
        <dbReference type="PROSITE" id="PS50043"/>
    </source>
</evidence>
<dbReference type="Pfam" id="PF00196">
    <property type="entry name" value="GerE"/>
    <property type="match status" value="1"/>
</dbReference>
<keyword evidence="2" id="KW-0067">ATP-binding</keyword>
<feature type="region of interest" description="Disordered" evidence="3">
    <location>
        <begin position="830"/>
        <end position="851"/>
    </location>
</feature>
<dbReference type="Pfam" id="PF13191">
    <property type="entry name" value="AAA_16"/>
    <property type="match status" value="1"/>
</dbReference>
<gene>
    <name evidence="5" type="ORF">SAMN05216499_14615</name>
</gene>
<dbReference type="InterPro" id="IPR036388">
    <property type="entry name" value="WH-like_DNA-bd_sf"/>
</dbReference>
<keyword evidence="1" id="KW-0547">Nucleotide-binding</keyword>
<dbReference type="GO" id="GO:0004016">
    <property type="term" value="F:adenylate cyclase activity"/>
    <property type="evidence" value="ECO:0007669"/>
    <property type="project" value="TreeGrafter"/>
</dbReference>
<protein>
    <submittedName>
        <fullName evidence="5">Transcriptional regulator</fullName>
    </submittedName>
</protein>
<dbReference type="OrthoDB" id="7053960at2"/>
<dbReference type="SUPFAM" id="SSF52540">
    <property type="entry name" value="P-loop containing nucleoside triphosphate hydrolases"/>
    <property type="match status" value="1"/>
</dbReference>